<proteinExistence type="predicted"/>
<feature type="transmembrane region" description="Helical" evidence="6">
    <location>
        <begin position="91"/>
        <end position="112"/>
    </location>
</feature>
<feature type="transmembrane region" description="Helical" evidence="6">
    <location>
        <begin position="350"/>
        <end position="369"/>
    </location>
</feature>
<organism evidence="7 8">
    <name type="scientific">Pseudoxanthomonas winnipegensis</name>
    <dbReference type="NCBI Taxonomy" id="2480810"/>
    <lineage>
        <taxon>Bacteria</taxon>
        <taxon>Pseudomonadati</taxon>
        <taxon>Pseudomonadota</taxon>
        <taxon>Gammaproteobacteria</taxon>
        <taxon>Lysobacterales</taxon>
        <taxon>Lysobacteraceae</taxon>
        <taxon>Pseudoxanthomonas</taxon>
    </lineage>
</organism>
<name>A0A4Q8LPT6_9GAMM</name>
<evidence type="ECO:0000256" key="2">
    <source>
        <dbReference type="ARBA" id="ARBA00022475"/>
    </source>
</evidence>
<comment type="subcellular location">
    <subcellularLocation>
        <location evidence="1">Cell membrane</location>
        <topology evidence="1">Multi-pass membrane protein</topology>
    </subcellularLocation>
</comment>
<keyword evidence="5 6" id="KW-0472">Membrane</keyword>
<feature type="transmembrane region" description="Helical" evidence="6">
    <location>
        <begin position="473"/>
        <end position="495"/>
    </location>
</feature>
<evidence type="ECO:0000256" key="4">
    <source>
        <dbReference type="ARBA" id="ARBA00022989"/>
    </source>
</evidence>
<feature type="transmembrane region" description="Helical" evidence="6">
    <location>
        <begin position="186"/>
        <end position="205"/>
    </location>
</feature>
<keyword evidence="3 6" id="KW-0812">Transmembrane</keyword>
<feature type="transmembrane region" description="Helical" evidence="6">
    <location>
        <begin position="266"/>
        <end position="289"/>
    </location>
</feature>
<feature type="transmembrane region" description="Helical" evidence="6">
    <location>
        <begin position="39"/>
        <end position="61"/>
    </location>
</feature>
<feature type="transmembrane region" description="Helical" evidence="6">
    <location>
        <begin position="443"/>
        <end position="461"/>
    </location>
</feature>
<feature type="transmembrane region" description="Helical" evidence="6">
    <location>
        <begin position="381"/>
        <end position="399"/>
    </location>
</feature>
<feature type="transmembrane region" description="Helical" evidence="6">
    <location>
        <begin position="157"/>
        <end position="180"/>
    </location>
</feature>
<keyword evidence="2" id="KW-1003">Cell membrane</keyword>
<feature type="transmembrane region" description="Helical" evidence="6">
    <location>
        <begin position="124"/>
        <end position="145"/>
    </location>
</feature>
<dbReference type="RefSeq" id="WP_130515614.1">
    <property type="nucleotide sequence ID" value="NZ_SHMA01000001.1"/>
</dbReference>
<evidence type="ECO:0000256" key="1">
    <source>
        <dbReference type="ARBA" id="ARBA00004651"/>
    </source>
</evidence>
<dbReference type="Proteomes" id="UP000291286">
    <property type="component" value="Unassembled WGS sequence"/>
</dbReference>
<feature type="transmembrane region" description="Helical" evidence="6">
    <location>
        <begin position="225"/>
        <end position="246"/>
    </location>
</feature>
<evidence type="ECO:0000313" key="7">
    <source>
        <dbReference type="EMBL" id="TAA33268.1"/>
    </source>
</evidence>
<dbReference type="PANTHER" id="PTHR30250">
    <property type="entry name" value="PST FAMILY PREDICTED COLANIC ACID TRANSPORTER"/>
    <property type="match status" value="1"/>
</dbReference>
<comment type="caution">
    <text evidence="7">The sequence shown here is derived from an EMBL/GenBank/DDBJ whole genome shotgun (WGS) entry which is preliminary data.</text>
</comment>
<feature type="transmembrane region" description="Helical" evidence="6">
    <location>
        <begin position="310"/>
        <end position="330"/>
    </location>
</feature>
<dbReference type="PANTHER" id="PTHR30250:SF26">
    <property type="entry name" value="PSMA PROTEIN"/>
    <property type="match status" value="1"/>
</dbReference>
<dbReference type="Pfam" id="PF01943">
    <property type="entry name" value="Polysacc_synt"/>
    <property type="match status" value="1"/>
</dbReference>
<reference evidence="7 8" key="1">
    <citation type="submission" date="2019-02" db="EMBL/GenBank/DDBJ databases">
        <title>WGS of Pseudoxanthomonas species novum from clinical isolates.</title>
        <authorList>
            <person name="Bernier A.-M."/>
            <person name="Bernard K."/>
            <person name="Vachon A."/>
        </authorList>
    </citation>
    <scope>NUCLEOTIDE SEQUENCE [LARGE SCALE GENOMIC DNA]</scope>
    <source>
        <strain evidence="7 8">NML171202</strain>
    </source>
</reference>
<keyword evidence="4 6" id="KW-1133">Transmembrane helix</keyword>
<evidence type="ECO:0000256" key="5">
    <source>
        <dbReference type="ARBA" id="ARBA00023136"/>
    </source>
</evidence>
<dbReference type="InterPro" id="IPR050833">
    <property type="entry name" value="Poly_Biosynth_Transport"/>
</dbReference>
<gene>
    <name evidence="7" type="ORF">EA661_03120</name>
</gene>
<dbReference type="InterPro" id="IPR002797">
    <property type="entry name" value="Polysacc_synth"/>
</dbReference>
<sequence length="507" mass="54920">MTRSPSVRMNALANYLGQGVSTLVGIVFVPFYLKYLGAEAYGLVGFFVVLQLWLGLLDVGLSPMLNREVARARATAEGFTDFRRILRSVELIFAGIALVTGLAMSAASPLIGAHWFKVQTLDPGQVSLCVALMGWMIGLRFFASIYRTALNGMEAQVSLNAINIVLALVKALGSLAVLKFVSPTPLAFFLFQLVVAVVEPVVLAWRSYQVFPATAMRIGLRFARAPLVAALPFGLSVAYTSVLWMLLSQLDRLLLSGLLPLTDYGYFSLVTALCGAVILAASPISSALIPRLTYLHSRGEIGPLVRLYRSATQLTAVVMIPLTGMVAVFGEELMYAWTGNLAAAQWAAPILFWYMVGIAFLTFTSYQYYLQYAFGDLRLNLRVSTVQAVLGAPLIAWSAYRYGAMGTALSTCAVQVVTFVAYPPVVQRRLVPGLYGAWMRQDLLPIAACALVTLAVLYGLGRHWVMGLGRLEIFLALSAMGLCVMAAAALGSSVLRAHLVRKPLPHA</sequence>
<accession>A0A4Q8LPT6</accession>
<evidence type="ECO:0000313" key="8">
    <source>
        <dbReference type="Proteomes" id="UP000291286"/>
    </source>
</evidence>
<evidence type="ECO:0000256" key="3">
    <source>
        <dbReference type="ARBA" id="ARBA00022692"/>
    </source>
</evidence>
<dbReference type="EMBL" id="SHMB01000001">
    <property type="protein sequence ID" value="TAA33268.1"/>
    <property type="molecule type" value="Genomic_DNA"/>
</dbReference>
<dbReference type="AlphaFoldDB" id="A0A4Q8LPT6"/>
<evidence type="ECO:0000256" key="6">
    <source>
        <dbReference type="SAM" id="Phobius"/>
    </source>
</evidence>
<protein>
    <submittedName>
        <fullName evidence="7">Polysaccharide biosynthesis protein</fullName>
    </submittedName>
</protein>
<dbReference type="GO" id="GO:0005886">
    <property type="term" value="C:plasma membrane"/>
    <property type="evidence" value="ECO:0007669"/>
    <property type="project" value="UniProtKB-SubCell"/>
</dbReference>
<feature type="transmembrane region" description="Helical" evidence="6">
    <location>
        <begin position="12"/>
        <end position="33"/>
    </location>
</feature>